<protein>
    <recommendedName>
        <fullName evidence="2">Lipoprotein</fullName>
    </recommendedName>
</protein>
<dbReference type="PATRIC" id="fig|1116213.3.peg.450"/>
<dbReference type="AlphaFoldDB" id="G8C3N5"/>
<dbReference type="KEGG" id="mhb:MHM_04150"/>
<reference evidence="1" key="2">
    <citation type="submission" date="2011-11" db="EMBL/GenBank/DDBJ databases">
        <authorList>
            <person name="Barker E."/>
        </authorList>
    </citation>
    <scope>NUCLEOTIDE SEQUENCE</scope>
    <source>
        <strain evidence="1">Birmingham 1</strain>
    </source>
</reference>
<accession>G8C3N5</accession>
<sequence>MTGFSKVLSGLAGATSVSCAVSVPISLSSSSLSGDRGELKIGKCENENYSEKIFVGEELNSELCWRLSAPEEGDDLSEKMSYISGESQLNKFFSEIWKAGSGDVNVEGWKNECIESGKGWRVKDSKIVGYCGSSDLSTQNTTFVDISKGETAMNFSICLKGKDCWADDFNAESISEFKTKDAVKWKDISFFKKVREN</sequence>
<evidence type="ECO:0008006" key="2">
    <source>
        <dbReference type="Google" id="ProtNLM"/>
    </source>
</evidence>
<gene>
    <name evidence="1" type="ORF">MHM_04150</name>
</gene>
<name>G8C3N5_9MOLU</name>
<evidence type="ECO:0000313" key="1">
    <source>
        <dbReference type="EMBL" id="CCE66933.1"/>
    </source>
</evidence>
<dbReference type="HOGENOM" id="CLU_107062_0_0_14"/>
<dbReference type="EMBL" id="HE613254">
    <property type="protein sequence ID" value="CCE66933.1"/>
    <property type="molecule type" value="Genomic_DNA"/>
</dbReference>
<reference evidence="1" key="1">
    <citation type="submission" date="2011-11" db="EMBL/GenBank/DDBJ databases">
        <title>Complete genome sequence of Candidatus Mycoplasma haemominutum.</title>
        <authorList>
            <person name="Barker E.N."/>
            <person name="Darby A.C."/>
            <person name="Helps C.R."/>
            <person name="Peters I.R."/>
            <person name="Hughes M.A."/>
            <person name="Radford A.D."/>
            <person name="Novacco M."/>
            <person name="Boretti F."/>
            <person name="Hofmann-Lehmann R."/>
            <person name="Tasker S."/>
        </authorList>
    </citation>
    <scope>NUCLEOTIDE SEQUENCE</scope>
    <source>
        <strain evidence="1">Birmingham 1</strain>
    </source>
</reference>
<proteinExistence type="predicted"/>
<organism evidence="1">
    <name type="scientific">Candidatus Mycoplasma haematominutum 'Birmingham 1'</name>
    <dbReference type="NCBI Taxonomy" id="1116213"/>
    <lineage>
        <taxon>Bacteria</taxon>
        <taxon>Bacillati</taxon>
        <taxon>Mycoplasmatota</taxon>
        <taxon>Mollicutes</taxon>
        <taxon>Mycoplasmataceae</taxon>
        <taxon>Mycoplasma</taxon>
    </lineage>
</organism>
<dbReference type="PROSITE" id="PS51257">
    <property type="entry name" value="PROKAR_LIPOPROTEIN"/>
    <property type="match status" value="1"/>
</dbReference>